<comment type="caution">
    <text evidence="1">The sequence shown here is derived from an EMBL/GenBank/DDBJ whole genome shotgun (WGS) entry which is preliminary data.</text>
</comment>
<reference evidence="2" key="1">
    <citation type="submission" date="2016-06" db="EMBL/GenBank/DDBJ databases">
        <authorList>
            <person name="Radolfova-Krizova L."/>
            <person name="Nemec A."/>
        </authorList>
    </citation>
    <scope>NUCLEOTIDE SEQUENCE [LARGE SCALE GENOMIC DNA]</scope>
    <source>
        <strain evidence="2">ANC 4275</strain>
    </source>
</reference>
<protein>
    <submittedName>
        <fullName evidence="1">Uncharacterized protein</fullName>
    </submittedName>
</protein>
<organism evidence="1 2">
    <name type="scientific">Acinetobacter gandensis</name>
    <dbReference type="NCBI Taxonomy" id="1443941"/>
    <lineage>
        <taxon>Bacteria</taxon>
        <taxon>Pseudomonadati</taxon>
        <taxon>Pseudomonadota</taxon>
        <taxon>Gammaproteobacteria</taxon>
        <taxon>Moraxellales</taxon>
        <taxon>Moraxellaceae</taxon>
        <taxon>Acinetobacter</taxon>
    </lineage>
</organism>
<sequence length="226" mass="25839">MWIFQSTKRLLLSFFAVVVLVAVSFWLYLNIHASMQVQADNADIQLSHSLPTKISVGNYLQTQSIGTLDTKIALDRKLQLPLKGKYLADLQFSVDVPISVNIDYLTNIQINQTMPLEATTDLVIKNKLVPKFPLKMDIPIKLDVPFHLKRTYNIPIRINFNGPVFFEFNESVNLHVVHQFAPQLNLNDPMTMRKIASFNATMYNSERNTKANLKMAMDLPLKNLHP</sequence>
<gene>
    <name evidence="1" type="ORF">A9J31_07180</name>
</gene>
<dbReference type="AlphaFoldDB" id="A0A1A7R6M2"/>
<dbReference type="RefSeq" id="WP_067765816.1">
    <property type="nucleotide sequence ID" value="NZ_LZDS01000027.1"/>
</dbReference>
<keyword evidence="2" id="KW-1185">Reference proteome</keyword>
<evidence type="ECO:0000313" key="2">
    <source>
        <dbReference type="Proteomes" id="UP000185753"/>
    </source>
</evidence>
<proteinExistence type="predicted"/>
<dbReference type="STRING" id="1443941.A9J31_07180"/>
<dbReference type="Proteomes" id="UP000185753">
    <property type="component" value="Unassembled WGS sequence"/>
</dbReference>
<name>A0A1A7R6M2_9GAMM</name>
<dbReference type="OrthoDB" id="6709355at2"/>
<accession>A0A1A7R6M2</accession>
<dbReference type="EMBL" id="LZDS01000027">
    <property type="protein sequence ID" value="OBX27905.1"/>
    <property type="molecule type" value="Genomic_DNA"/>
</dbReference>
<evidence type="ECO:0000313" key="1">
    <source>
        <dbReference type="EMBL" id="OBX27905.1"/>
    </source>
</evidence>